<protein>
    <submittedName>
        <fullName evidence="1">Uncharacterized protein</fullName>
    </submittedName>
</protein>
<accession>A0A6A6SKA0</accession>
<sequence length="138" mass="15748">TLNELRRNRLLWYKLHVFIYDLQNFRSNEASRTRLDTVISIDYIGHPYFSDEEAEMLRSTTVDVEGGQTLQEVLDSFFGQKLEARLQGRAQSEYDFGVCAAHDLAPLFEQALGVGKMKKNKAFGKTLKKRGLDLADGD</sequence>
<feature type="non-terminal residue" evidence="1">
    <location>
        <position position="1"/>
    </location>
</feature>
<feature type="non-terminal residue" evidence="1">
    <location>
        <position position="138"/>
    </location>
</feature>
<proteinExistence type="predicted"/>
<organism evidence="1 2">
    <name type="scientific">Lophiostoma macrostomum CBS 122681</name>
    <dbReference type="NCBI Taxonomy" id="1314788"/>
    <lineage>
        <taxon>Eukaryota</taxon>
        <taxon>Fungi</taxon>
        <taxon>Dikarya</taxon>
        <taxon>Ascomycota</taxon>
        <taxon>Pezizomycotina</taxon>
        <taxon>Dothideomycetes</taxon>
        <taxon>Pleosporomycetidae</taxon>
        <taxon>Pleosporales</taxon>
        <taxon>Lophiostomataceae</taxon>
        <taxon>Lophiostoma</taxon>
    </lineage>
</organism>
<reference evidence="1" key="1">
    <citation type="journal article" date="2020" name="Stud. Mycol.">
        <title>101 Dothideomycetes genomes: a test case for predicting lifestyles and emergence of pathogens.</title>
        <authorList>
            <person name="Haridas S."/>
            <person name="Albert R."/>
            <person name="Binder M."/>
            <person name="Bloem J."/>
            <person name="Labutti K."/>
            <person name="Salamov A."/>
            <person name="Andreopoulos B."/>
            <person name="Baker S."/>
            <person name="Barry K."/>
            <person name="Bills G."/>
            <person name="Bluhm B."/>
            <person name="Cannon C."/>
            <person name="Castanera R."/>
            <person name="Culley D."/>
            <person name="Daum C."/>
            <person name="Ezra D."/>
            <person name="Gonzalez J."/>
            <person name="Henrissat B."/>
            <person name="Kuo A."/>
            <person name="Liang C."/>
            <person name="Lipzen A."/>
            <person name="Lutzoni F."/>
            <person name="Magnuson J."/>
            <person name="Mondo S."/>
            <person name="Nolan M."/>
            <person name="Ohm R."/>
            <person name="Pangilinan J."/>
            <person name="Park H.-J."/>
            <person name="Ramirez L."/>
            <person name="Alfaro M."/>
            <person name="Sun H."/>
            <person name="Tritt A."/>
            <person name="Yoshinaga Y."/>
            <person name="Zwiers L.-H."/>
            <person name="Turgeon B."/>
            <person name="Goodwin S."/>
            <person name="Spatafora J."/>
            <person name="Crous P."/>
            <person name="Grigoriev I."/>
        </authorList>
    </citation>
    <scope>NUCLEOTIDE SEQUENCE</scope>
    <source>
        <strain evidence="1">CBS 122681</strain>
    </source>
</reference>
<evidence type="ECO:0000313" key="2">
    <source>
        <dbReference type="Proteomes" id="UP000799324"/>
    </source>
</evidence>
<dbReference type="OrthoDB" id="2740448at2759"/>
<evidence type="ECO:0000313" key="1">
    <source>
        <dbReference type="EMBL" id="KAF2648315.1"/>
    </source>
</evidence>
<dbReference type="EMBL" id="MU004545">
    <property type="protein sequence ID" value="KAF2648315.1"/>
    <property type="molecule type" value="Genomic_DNA"/>
</dbReference>
<keyword evidence="2" id="KW-1185">Reference proteome</keyword>
<dbReference type="AlphaFoldDB" id="A0A6A6SKA0"/>
<dbReference type="Proteomes" id="UP000799324">
    <property type="component" value="Unassembled WGS sequence"/>
</dbReference>
<gene>
    <name evidence="1" type="ORF">K491DRAFT_554672</name>
</gene>
<name>A0A6A6SKA0_9PLEO</name>